<dbReference type="SUPFAM" id="SSF56784">
    <property type="entry name" value="HAD-like"/>
    <property type="match status" value="1"/>
</dbReference>
<sequence>MNRLSAAAKSFNKVTHVIFDLDGLLLDTETIYTEATNNVVQHYGKTYTWEIKSQIMGLTGEEAAKHIVKLLDLPITWEEYYRLAHEQYKLLMPRAKFMPGAENLIKHLHRSKIPMAVATSSTKESADLKIAKYKDIFSLFNHMVMGGSDPDVKHGKPSPEIFLVCASRFEDSPAPEKCLVFEDAPNGVTAAKCAGMQCVMVPDNHITADQTSHATVVVKSLKDVKLEQFGLPSLK</sequence>
<comment type="cofactor">
    <cofactor evidence="1">
        <name>Mg(2+)</name>
        <dbReference type="ChEBI" id="CHEBI:18420"/>
    </cofactor>
</comment>
<evidence type="ECO:0000256" key="1">
    <source>
        <dbReference type="ARBA" id="ARBA00001946"/>
    </source>
</evidence>
<dbReference type="Pfam" id="PF13419">
    <property type="entry name" value="HAD_2"/>
    <property type="match status" value="1"/>
</dbReference>
<proteinExistence type="inferred from homology"/>
<dbReference type="SFLD" id="SFLDS00003">
    <property type="entry name" value="Haloacid_Dehalogenase"/>
    <property type="match status" value="1"/>
</dbReference>
<dbReference type="InterPro" id="IPR023198">
    <property type="entry name" value="PGP-like_dom2"/>
</dbReference>
<dbReference type="InterPro" id="IPR041492">
    <property type="entry name" value="HAD_2"/>
</dbReference>
<organism evidence="9 10">
    <name type="scientific">Aquatica leii</name>
    <dbReference type="NCBI Taxonomy" id="1421715"/>
    <lineage>
        <taxon>Eukaryota</taxon>
        <taxon>Metazoa</taxon>
        <taxon>Ecdysozoa</taxon>
        <taxon>Arthropoda</taxon>
        <taxon>Hexapoda</taxon>
        <taxon>Insecta</taxon>
        <taxon>Pterygota</taxon>
        <taxon>Neoptera</taxon>
        <taxon>Endopterygota</taxon>
        <taxon>Coleoptera</taxon>
        <taxon>Polyphaga</taxon>
        <taxon>Elateriformia</taxon>
        <taxon>Elateroidea</taxon>
        <taxon>Lampyridae</taxon>
        <taxon>Luciolinae</taxon>
        <taxon>Aquatica</taxon>
    </lineage>
</organism>
<keyword evidence="4" id="KW-0378">Hydrolase</keyword>
<evidence type="ECO:0000256" key="4">
    <source>
        <dbReference type="ARBA" id="ARBA00022801"/>
    </source>
</evidence>
<dbReference type="InterPro" id="IPR045228">
    <property type="entry name" value="Gpp1/Gpp2-like"/>
</dbReference>
<dbReference type="InterPro" id="IPR023214">
    <property type="entry name" value="HAD_sf"/>
</dbReference>
<dbReference type="Gene3D" id="1.10.150.240">
    <property type="entry name" value="Putative phosphatase, domain 2"/>
    <property type="match status" value="1"/>
</dbReference>
<comment type="catalytic activity">
    <reaction evidence="6">
        <text>psi-UMP + H2O = pseudouridine + phosphate</text>
        <dbReference type="Rhea" id="RHEA:10944"/>
        <dbReference type="ChEBI" id="CHEBI:15377"/>
        <dbReference type="ChEBI" id="CHEBI:17802"/>
        <dbReference type="ChEBI" id="CHEBI:43474"/>
        <dbReference type="ChEBI" id="CHEBI:58380"/>
        <dbReference type="EC" id="3.1.3.96"/>
    </reaction>
</comment>
<name>A0AAN7S9T1_9COLE</name>
<dbReference type="EMBL" id="JARPUR010000003">
    <property type="protein sequence ID" value="KAK4880531.1"/>
    <property type="molecule type" value="Genomic_DNA"/>
</dbReference>
<evidence type="ECO:0000256" key="2">
    <source>
        <dbReference type="ARBA" id="ARBA00006171"/>
    </source>
</evidence>
<dbReference type="InterPro" id="IPR006439">
    <property type="entry name" value="HAD-SF_hydro_IA"/>
</dbReference>
<dbReference type="SFLD" id="SFLDG01129">
    <property type="entry name" value="C1.5:_HAD__Beta-PGM__Phosphata"/>
    <property type="match status" value="1"/>
</dbReference>
<evidence type="ECO:0000256" key="8">
    <source>
        <dbReference type="ARBA" id="ARBA00083904"/>
    </source>
</evidence>
<dbReference type="FunFam" id="1.10.150.240:FF:000001">
    <property type="entry name" value="Haloacid dehalogenase-like hydrolase domain"/>
    <property type="match status" value="1"/>
</dbReference>
<dbReference type="FunFam" id="3.40.50.1000:FF:000055">
    <property type="entry name" value="Haloacid dehalogenase-like hydrolase family protein"/>
    <property type="match status" value="1"/>
</dbReference>
<evidence type="ECO:0000256" key="5">
    <source>
        <dbReference type="ARBA" id="ARBA00022842"/>
    </source>
</evidence>
<gene>
    <name evidence="9" type="ORF">RN001_008677</name>
</gene>
<keyword evidence="5" id="KW-0460">Magnesium</keyword>
<evidence type="ECO:0000313" key="10">
    <source>
        <dbReference type="Proteomes" id="UP001353858"/>
    </source>
</evidence>
<evidence type="ECO:0000256" key="7">
    <source>
        <dbReference type="ARBA" id="ARBA00066578"/>
    </source>
</evidence>
<protein>
    <recommendedName>
        <fullName evidence="7">pseudouridine 5'-phosphatase</fullName>
        <ecNumber evidence="7">3.1.3.96</ecNumber>
    </recommendedName>
    <alternativeName>
        <fullName evidence="8">Pseudouridine-5'-monophosphatase</fullName>
    </alternativeName>
</protein>
<dbReference type="EC" id="3.1.3.96" evidence="7"/>
<keyword evidence="10" id="KW-1185">Reference proteome</keyword>
<evidence type="ECO:0000256" key="3">
    <source>
        <dbReference type="ARBA" id="ARBA00022723"/>
    </source>
</evidence>
<evidence type="ECO:0000313" key="9">
    <source>
        <dbReference type="EMBL" id="KAK4880531.1"/>
    </source>
</evidence>
<dbReference type="SFLD" id="SFLDG01135">
    <property type="entry name" value="C1.5.6:_HAD__Beta-PGM__Phospha"/>
    <property type="match status" value="1"/>
</dbReference>
<keyword evidence="3" id="KW-0479">Metal-binding</keyword>
<dbReference type="PANTHER" id="PTHR18901">
    <property type="entry name" value="2-DEOXYGLUCOSE-6-PHOSPHATE PHOSPHATASE 2"/>
    <property type="match status" value="1"/>
</dbReference>
<dbReference type="NCBIfam" id="TIGR01509">
    <property type="entry name" value="HAD-SF-IA-v3"/>
    <property type="match status" value="1"/>
</dbReference>
<dbReference type="PANTHER" id="PTHR18901:SF38">
    <property type="entry name" value="PSEUDOURIDINE-5'-PHOSPHATASE"/>
    <property type="match status" value="1"/>
</dbReference>
<evidence type="ECO:0000256" key="6">
    <source>
        <dbReference type="ARBA" id="ARBA00052504"/>
    </source>
</evidence>
<dbReference type="InterPro" id="IPR036412">
    <property type="entry name" value="HAD-like_sf"/>
</dbReference>
<comment type="caution">
    <text evidence="9">The sequence shown here is derived from an EMBL/GenBank/DDBJ whole genome shotgun (WGS) entry which is preliminary data.</text>
</comment>
<dbReference type="GO" id="GO:1990738">
    <property type="term" value="F:pseudouridine 5'-phosphatase activity"/>
    <property type="evidence" value="ECO:0007669"/>
    <property type="project" value="UniProtKB-EC"/>
</dbReference>
<dbReference type="CDD" id="cd07529">
    <property type="entry name" value="HAD_AtGPP-like"/>
    <property type="match status" value="1"/>
</dbReference>
<dbReference type="GO" id="GO:0046872">
    <property type="term" value="F:metal ion binding"/>
    <property type="evidence" value="ECO:0007669"/>
    <property type="project" value="UniProtKB-KW"/>
</dbReference>
<dbReference type="Gene3D" id="3.40.50.1000">
    <property type="entry name" value="HAD superfamily/HAD-like"/>
    <property type="match status" value="1"/>
</dbReference>
<dbReference type="Proteomes" id="UP001353858">
    <property type="component" value="Unassembled WGS sequence"/>
</dbReference>
<comment type="similarity">
    <text evidence="2">Belongs to the HAD-like hydrolase superfamily. CbbY/CbbZ/Gph/YieH family.</text>
</comment>
<dbReference type="AlphaFoldDB" id="A0AAN7S9T1"/>
<accession>A0AAN7S9T1</accession>
<reference evidence="10" key="1">
    <citation type="submission" date="2023-01" db="EMBL/GenBank/DDBJ databases">
        <title>Key to firefly adult light organ development and bioluminescence: homeobox transcription factors regulate luciferase expression and transportation to peroxisome.</title>
        <authorList>
            <person name="Fu X."/>
        </authorList>
    </citation>
    <scope>NUCLEOTIDE SEQUENCE [LARGE SCALE GENOMIC DNA]</scope>
</reference>